<organism evidence="2 3">
    <name type="scientific">Chitinophaga filiformis</name>
    <name type="common">Myxococcus filiformis</name>
    <name type="synonym">Flexibacter filiformis</name>
    <dbReference type="NCBI Taxonomy" id="104663"/>
    <lineage>
        <taxon>Bacteria</taxon>
        <taxon>Pseudomonadati</taxon>
        <taxon>Bacteroidota</taxon>
        <taxon>Chitinophagia</taxon>
        <taxon>Chitinophagales</taxon>
        <taxon>Chitinophagaceae</taxon>
        <taxon>Chitinophaga</taxon>
    </lineage>
</organism>
<feature type="region of interest" description="Disordered" evidence="1">
    <location>
        <begin position="42"/>
        <end position="65"/>
    </location>
</feature>
<protein>
    <submittedName>
        <fullName evidence="2">Uncharacterized protein</fullName>
    </submittedName>
</protein>
<dbReference type="Proteomes" id="UP000199045">
    <property type="component" value="Unassembled WGS sequence"/>
</dbReference>
<dbReference type="RefSeq" id="WP_089838493.1">
    <property type="nucleotide sequence ID" value="NZ_FNBN01000014.1"/>
</dbReference>
<feature type="compositionally biased region" description="Basic and acidic residues" evidence="1">
    <location>
        <begin position="42"/>
        <end position="54"/>
    </location>
</feature>
<evidence type="ECO:0000313" key="3">
    <source>
        <dbReference type="Proteomes" id="UP000199045"/>
    </source>
</evidence>
<name>A0A1G8D6L1_CHIFI</name>
<reference evidence="2 3" key="1">
    <citation type="submission" date="2016-10" db="EMBL/GenBank/DDBJ databases">
        <authorList>
            <person name="de Groot N.N."/>
        </authorList>
    </citation>
    <scope>NUCLEOTIDE SEQUENCE [LARGE SCALE GENOMIC DNA]</scope>
    <source>
        <strain evidence="2 3">DSM 527</strain>
    </source>
</reference>
<feature type="compositionally biased region" description="Polar residues" evidence="1">
    <location>
        <begin position="55"/>
        <end position="65"/>
    </location>
</feature>
<sequence>MIMEFTVKADPAQPVQVVVNNVNINIITPTEEEIFIIRADAFKGETKKEEEKTDAQPTKETGTED</sequence>
<gene>
    <name evidence="2" type="ORF">SAMN04488121_1149</name>
</gene>
<accession>A0A1G8D6L1</accession>
<evidence type="ECO:0000313" key="2">
    <source>
        <dbReference type="EMBL" id="SDH53428.1"/>
    </source>
</evidence>
<dbReference type="AlphaFoldDB" id="A0A1G8D6L1"/>
<proteinExistence type="predicted"/>
<dbReference type="STRING" id="104663.SAMN04488121_1149"/>
<evidence type="ECO:0000256" key="1">
    <source>
        <dbReference type="SAM" id="MobiDB-lite"/>
    </source>
</evidence>
<dbReference type="EMBL" id="FNBN01000014">
    <property type="protein sequence ID" value="SDH53428.1"/>
    <property type="molecule type" value="Genomic_DNA"/>
</dbReference>